<evidence type="ECO:0000259" key="2">
    <source>
        <dbReference type="Pfam" id="PF05021"/>
    </source>
</evidence>
<feature type="region of interest" description="Disordered" evidence="1">
    <location>
        <begin position="1"/>
        <end position="26"/>
    </location>
</feature>
<feature type="domain" description="Nuclear pore localisation protein NPL4 C-terminal" evidence="2">
    <location>
        <begin position="181"/>
        <end position="232"/>
    </location>
</feature>
<reference evidence="3 4" key="1">
    <citation type="submission" date="2023-05" db="EMBL/GenBank/DDBJ databases">
        <title>B98-5 Cell Line De Novo Hybrid Assembly: An Optical Mapping Approach.</title>
        <authorList>
            <person name="Kananen K."/>
            <person name="Auerbach J.A."/>
            <person name="Kautto E."/>
            <person name="Blachly J.S."/>
        </authorList>
    </citation>
    <scope>NUCLEOTIDE SEQUENCE [LARGE SCALE GENOMIC DNA]</scope>
    <source>
        <strain evidence="3">B95-8</strain>
        <tissue evidence="3">Cell line</tissue>
    </source>
</reference>
<organism evidence="3 4">
    <name type="scientific">Saguinus oedipus</name>
    <name type="common">Cotton-top tamarin</name>
    <name type="synonym">Oedipomidas oedipus</name>
    <dbReference type="NCBI Taxonomy" id="9490"/>
    <lineage>
        <taxon>Eukaryota</taxon>
        <taxon>Metazoa</taxon>
        <taxon>Chordata</taxon>
        <taxon>Craniata</taxon>
        <taxon>Vertebrata</taxon>
        <taxon>Euteleostomi</taxon>
        <taxon>Mammalia</taxon>
        <taxon>Eutheria</taxon>
        <taxon>Euarchontoglires</taxon>
        <taxon>Primates</taxon>
        <taxon>Haplorrhini</taxon>
        <taxon>Platyrrhini</taxon>
        <taxon>Cebidae</taxon>
        <taxon>Callitrichinae</taxon>
        <taxon>Saguinus</taxon>
    </lineage>
</organism>
<name>A0ABQ9VSK1_SAGOE</name>
<evidence type="ECO:0000256" key="1">
    <source>
        <dbReference type="SAM" id="MobiDB-lite"/>
    </source>
</evidence>
<evidence type="ECO:0000313" key="3">
    <source>
        <dbReference type="EMBL" id="KAK2112355.1"/>
    </source>
</evidence>
<comment type="caution">
    <text evidence="3">The sequence shown here is derived from an EMBL/GenBank/DDBJ whole genome shotgun (WGS) entry which is preliminary data.</text>
</comment>
<gene>
    <name evidence="3" type="ORF">P7K49_012102</name>
</gene>
<evidence type="ECO:0000313" key="4">
    <source>
        <dbReference type="Proteomes" id="UP001266305"/>
    </source>
</evidence>
<proteinExistence type="predicted"/>
<protein>
    <recommendedName>
        <fullName evidence="2">Nuclear pore localisation protein NPL4 C-terminal domain-containing protein</fullName>
    </recommendedName>
</protein>
<dbReference type="PANTHER" id="PTHR12710">
    <property type="entry name" value="NUCLEAR PROTEIN LOCALIZATION 4"/>
    <property type="match status" value="1"/>
</dbReference>
<feature type="domain" description="Nuclear pore localisation protein NPL4 C-terminal" evidence="2">
    <location>
        <begin position="50"/>
        <end position="117"/>
    </location>
</feature>
<dbReference type="InterPro" id="IPR016563">
    <property type="entry name" value="Npl4"/>
</dbReference>
<dbReference type="Proteomes" id="UP001266305">
    <property type="component" value="Unassembled WGS sequence"/>
</dbReference>
<dbReference type="EMBL" id="JASSZA010000005">
    <property type="protein sequence ID" value="KAK2112355.1"/>
    <property type="molecule type" value="Genomic_DNA"/>
</dbReference>
<dbReference type="PANTHER" id="PTHR12710:SF0">
    <property type="entry name" value="NUCLEAR PROTEIN LOCALIZATION PROTEIN 4 HOMOLOG"/>
    <property type="match status" value="1"/>
</dbReference>
<dbReference type="InterPro" id="IPR007717">
    <property type="entry name" value="NPL4_C"/>
</dbReference>
<keyword evidence="4" id="KW-1185">Reference proteome</keyword>
<sequence>MDGKSCVSGDAGESHGPYIPPEDRGDNCWDSSAAPVASQRASGAGIHRQRQVGWIFTDLVSEDTRKGTVRYSRNKDTYFLSSEECITAGDFQNKHPNMCRLSPDGHFGSKFVTAVATVFLEALMEWRLGEEDIVDCVEGEAMEELGSNVCLQLCGDTSTSTLRRLVASALCGGHLGFSGPDNQVHFEGYQVSNQCMALVRDECLLPCKDAPELGYAKESSSEQYVPDVFYKSLCQTLISQNSPPAGGERGTFHLSAAVPFAGDLPYLENIGLSKENCKSKHRSNPFSPPMDFAVEGGWLWLTTRQPQEAAAMKAHVQAPEPSWLGLSSLLPITQ</sequence>
<dbReference type="Pfam" id="PF05021">
    <property type="entry name" value="NPL4"/>
    <property type="match status" value="2"/>
</dbReference>
<accession>A0ABQ9VSK1</accession>